<accession>A0A0B9ANH3</accession>
<dbReference type="PATRIC" id="fig|1703.6.peg.1866"/>
<sequence length="146" mass="15489">MDAFALATVLVTGFVGSAEFGSAVLVHPVIRRLKTDDQLIVEQGLLKTFGRVMPVGMTAATALAIIIAIDEPNAWLVSAAISLGVALVVTIIGNVPINSRTGRITEETAPEGFIAMRRKWDAFQIVRASLQLLGFVLVTIGVVGFN</sequence>
<dbReference type="OrthoDB" id="4412667at2"/>
<dbReference type="InterPro" id="IPR013901">
    <property type="entry name" value="Anthrone_oxy"/>
</dbReference>
<dbReference type="RefSeq" id="WP_039209711.1">
    <property type="nucleotide sequence ID" value="NZ_JTJZ01000019.1"/>
</dbReference>
<keyword evidence="3" id="KW-1185">Reference proteome</keyword>
<protein>
    <recommendedName>
        <fullName evidence="4">DUF1772 domain-containing protein</fullName>
    </recommendedName>
</protein>
<feature type="transmembrane region" description="Helical" evidence="1">
    <location>
        <begin position="75"/>
        <end position="95"/>
    </location>
</feature>
<name>A0A0B9ANH3_BRELN</name>
<gene>
    <name evidence="2" type="ORF">AE0388_1974</name>
</gene>
<dbReference type="Proteomes" id="UP000031488">
    <property type="component" value="Unassembled WGS sequence"/>
</dbReference>
<proteinExistence type="predicted"/>
<keyword evidence="1" id="KW-1133">Transmembrane helix</keyword>
<keyword evidence="1" id="KW-0812">Transmembrane</keyword>
<evidence type="ECO:0008006" key="4">
    <source>
        <dbReference type="Google" id="ProtNLM"/>
    </source>
</evidence>
<reference evidence="2 3" key="1">
    <citation type="submission" date="2014-11" db="EMBL/GenBank/DDBJ databases">
        <title>Draft Genome Sequence of Brevibacterium linens AE038-8.</title>
        <authorList>
            <person name="Maizel D."/>
            <person name="Utturkar S.M."/>
            <person name="Brown S.D."/>
            <person name="Ferrero M."/>
            <person name="Rosen B.P."/>
        </authorList>
    </citation>
    <scope>NUCLEOTIDE SEQUENCE [LARGE SCALE GENOMIC DNA]</scope>
    <source>
        <strain evidence="2 3">AE038-8</strain>
    </source>
</reference>
<dbReference type="AlphaFoldDB" id="A0A0B9ANH3"/>
<organism evidence="2 3">
    <name type="scientific">Brevibacterium linens</name>
    <dbReference type="NCBI Taxonomy" id="1703"/>
    <lineage>
        <taxon>Bacteria</taxon>
        <taxon>Bacillati</taxon>
        <taxon>Actinomycetota</taxon>
        <taxon>Actinomycetes</taxon>
        <taxon>Micrococcales</taxon>
        <taxon>Brevibacteriaceae</taxon>
        <taxon>Brevibacterium</taxon>
    </lineage>
</organism>
<keyword evidence="1" id="KW-0472">Membrane</keyword>
<feature type="transmembrane region" description="Helical" evidence="1">
    <location>
        <begin position="125"/>
        <end position="145"/>
    </location>
</feature>
<evidence type="ECO:0000256" key="1">
    <source>
        <dbReference type="SAM" id="Phobius"/>
    </source>
</evidence>
<feature type="transmembrane region" description="Helical" evidence="1">
    <location>
        <begin position="6"/>
        <end position="30"/>
    </location>
</feature>
<feature type="transmembrane region" description="Helical" evidence="1">
    <location>
        <begin position="51"/>
        <end position="69"/>
    </location>
</feature>
<evidence type="ECO:0000313" key="3">
    <source>
        <dbReference type="Proteomes" id="UP000031488"/>
    </source>
</evidence>
<comment type="caution">
    <text evidence="2">The sequence shown here is derived from an EMBL/GenBank/DDBJ whole genome shotgun (WGS) entry which is preliminary data.</text>
</comment>
<evidence type="ECO:0000313" key="2">
    <source>
        <dbReference type="EMBL" id="KHS52324.1"/>
    </source>
</evidence>
<dbReference type="Pfam" id="PF08592">
    <property type="entry name" value="Anthrone_oxy"/>
    <property type="match status" value="1"/>
</dbReference>
<dbReference type="EMBL" id="JTJZ01000019">
    <property type="protein sequence ID" value="KHS52324.1"/>
    <property type="molecule type" value="Genomic_DNA"/>
</dbReference>